<comment type="caution">
    <text evidence="2">The sequence shown here is derived from an EMBL/GenBank/DDBJ whole genome shotgun (WGS) entry which is preliminary data.</text>
</comment>
<evidence type="ECO:0000256" key="1">
    <source>
        <dbReference type="SAM" id="Phobius"/>
    </source>
</evidence>
<name>A0A931IYF0_9BURK</name>
<dbReference type="AlphaFoldDB" id="A0A931IYF0"/>
<accession>A0A931IYF0</accession>
<keyword evidence="1" id="KW-1133">Transmembrane helix</keyword>
<dbReference type="Proteomes" id="UP000613266">
    <property type="component" value="Unassembled WGS sequence"/>
</dbReference>
<evidence type="ECO:0000313" key="3">
    <source>
        <dbReference type="Proteomes" id="UP000613266"/>
    </source>
</evidence>
<feature type="transmembrane region" description="Helical" evidence="1">
    <location>
        <begin position="27"/>
        <end position="46"/>
    </location>
</feature>
<organism evidence="2 3">
    <name type="scientific">Inhella proteolytica</name>
    <dbReference type="NCBI Taxonomy" id="2795029"/>
    <lineage>
        <taxon>Bacteria</taxon>
        <taxon>Pseudomonadati</taxon>
        <taxon>Pseudomonadota</taxon>
        <taxon>Betaproteobacteria</taxon>
        <taxon>Burkholderiales</taxon>
        <taxon>Sphaerotilaceae</taxon>
        <taxon>Inhella</taxon>
    </lineage>
</organism>
<keyword evidence="3" id="KW-1185">Reference proteome</keyword>
<sequence length="47" mass="5452">MQHPLYRSEAFAEDLLDELPSAPRRELPHWLLPVTVLLLGLAIGWMR</sequence>
<evidence type="ECO:0000313" key="2">
    <source>
        <dbReference type="EMBL" id="MBH9576054.1"/>
    </source>
</evidence>
<protein>
    <submittedName>
        <fullName evidence="2">Uncharacterized protein</fullName>
    </submittedName>
</protein>
<proteinExistence type="predicted"/>
<dbReference type="EMBL" id="JAEDAK010000002">
    <property type="protein sequence ID" value="MBH9576054.1"/>
    <property type="molecule type" value="Genomic_DNA"/>
</dbReference>
<gene>
    <name evidence="2" type="ORF">I7X39_03960</name>
</gene>
<keyword evidence="1" id="KW-0812">Transmembrane</keyword>
<dbReference type="RefSeq" id="WP_198109666.1">
    <property type="nucleotide sequence ID" value="NZ_JAEDAK010000002.1"/>
</dbReference>
<reference evidence="2" key="1">
    <citation type="submission" date="2020-12" db="EMBL/GenBank/DDBJ databases">
        <title>The genome sequence of Inhella sp. 1Y17.</title>
        <authorList>
            <person name="Liu Y."/>
        </authorList>
    </citation>
    <scope>NUCLEOTIDE SEQUENCE</scope>
    <source>
        <strain evidence="2">1Y17</strain>
    </source>
</reference>
<keyword evidence="1" id="KW-0472">Membrane</keyword>